<dbReference type="GO" id="GO:0005886">
    <property type="term" value="C:plasma membrane"/>
    <property type="evidence" value="ECO:0007669"/>
    <property type="project" value="TreeGrafter"/>
</dbReference>
<keyword evidence="1" id="KW-0472">Membrane</keyword>
<dbReference type="Pfam" id="PF21381">
    <property type="entry name" value="MCLN_ECD"/>
    <property type="match status" value="1"/>
</dbReference>
<protein>
    <recommendedName>
        <fullName evidence="2">Mucolipin extracytosolic domain-containing protein</fullName>
    </recommendedName>
</protein>
<sequence length="422" mass="48935">MEERDMEENGLHSDCEMRFVYSYCSRQSSKSEMEELEEPVAYTSVSDCSNHSSLADCGLDLDSDAVENLRRKLKYFFMNPCEKFKARGRKPWKLMLQILKIALITIQYAHLHNITVGNHAYERNDGMYTPLNLCQDFYKNGTIWPGNETFDINAQIETECVKIYPMHSLIENGLEGTVPNFTLDFKRLLSVDIDFTLKAINLQTVRHHELPDCYDFTVMEYAAFFLACHNKKLPWSERMEFINGWYILIIISDSLTIFGSILKIEIQTKNMTSYDVCSILLGTSTMLVWIGVIRYLGFFKKYNILILTLRAAFPNVIRFCCCVAMIYLGYCFCGWIFRTINTVSECLFSLINGDDMFPTFKDMQQKSYQKQRDGSPETHLQAFIAECKDLPSSGRYRIEEDSPSCLPCCCSRFDESEERLHC</sequence>
<organism evidence="3 4">
    <name type="scientific">Albula glossodonta</name>
    <name type="common">roundjaw bonefish</name>
    <dbReference type="NCBI Taxonomy" id="121402"/>
    <lineage>
        <taxon>Eukaryota</taxon>
        <taxon>Metazoa</taxon>
        <taxon>Chordata</taxon>
        <taxon>Craniata</taxon>
        <taxon>Vertebrata</taxon>
        <taxon>Euteleostomi</taxon>
        <taxon>Actinopterygii</taxon>
        <taxon>Neopterygii</taxon>
        <taxon>Teleostei</taxon>
        <taxon>Albuliformes</taxon>
        <taxon>Albulidae</taxon>
        <taxon>Albula</taxon>
    </lineage>
</organism>
<dbReference type="OrthoDB" id="263481at2759"/>
<comment type="caution">
    <text evidence="3">The sequence shown here is derived from an EMBL/GenBank/DDBJ whole genome shotgun (WGS) entry which is preliminary data.</text>
</comment>
<dbReference type="InterPro" id="IPR049134">
    <property type="entry name" value="MCLN_ECD"/>
</dbReference>
<keyword evidence="1" id="KW-1133">Transmembrane helix</keyword>
<dbReference type="GO" id="GO:0072345">
    <property type="term" value="F:NAADP-sensitive calcium-release channel activity"/>
    <property type="evidence" value="ECO:0007669"/>
    <property type="project" value="TreeGrafter"/>
</dbReference>
<gene>
    <name evidence="3" type="ORF">JZ751_024798</name>
</gene>
<keyword evidence="4" id="KW-1185">Reference proteome</keyword>
<evidence type="ECO:0000259" key="2">
    <source>
        <dbReference type="Pfam" id="PF21381"/>
    </source>
</evidence>
<dbReference type="Proteomes" id="UP000824540">
    <property type="component" value="Unassembled WGS sequence"/>
</dbReference>
<feature type="transmembrane region" description="Helical" evidence="1">
    <location>
        <begin position="316"/>
        <end position="337"/>
    </location>
</feature>
<dbReference type="AlphaFoldDB" id="A0A8T2PFD9"/>
<evidence type="ECO:0000256" key="1">
    <source>
        <dbReference type="SAM" id="Phobius"/>
    </source>
</evidence>
<proteinExistence type="predicted"/>
<feature type="domain" description="Mucolipin extracytosolic" evidence="2">
    <location>
        <begin position="101"/>
        <end position="219"/>
    </location>
</feature>
<dbReference type="PANTHER" id="PTHR12127">
    <property type="entry name" value="MUCOLIPIN"/>
    <property type="match status" value="1"/>
</dbReference>
<keyword evidence="1" id="KW-0812">Transmembrane</keyword>
<feature type="transmembrane region" description="Helical" evidence="1">
    <location>
        <begin position="276"/>
        <end position="296"/>
    </location>
</feature>
<feature type="transmembrane region" description="Helical" evidence="1">
    <location>
        <begin position="244"/>
        <end position="264"/>
    </location>
</feature>
<name>A0A8T2PFD9_9TELE</name>
<evidence type="ECO:0000313" key="4">
    <source>
        <dbReference type="Proteomes" id="UP000824540"/>
    </source>
</evidence>
<dbReference type="PANTHER" id="PTHR12127:SF5">
    <property type="entry name" value="MUCOLIPIN-3"/>
    <property type="match status" value="1"/>
</dbReference>
<dbReference type="InterPro" id="IPR039031">
    <property type="entry name" value="Mucolipin"/>
</dbReference>
<reference evidence="3" key="1">
    <citation type="thesis" date="2021" institute="BYU ScholarsArchive" country="Provo, UT, USA">
        <title>Applications of and Algorithms for Genome Assembly and Genomic Analyses with an Emphasis on Marine Teleosts.</title>
        <authorList>
            <person name="Pickett B.D."/>
        </authorList>
    </citation>
    <scope>NUCLEOTIDE SEQUENCE</scope>
    <source>
        <strain evidence="3">HI-2016</strain>
    </source>
</reference>
<evidence type="ECO:0000313" key="3">
    <source>
        <dbReference type="EMBL" id="KAG9350909.1"/>
    </source>
</evidence>
<accession>A0A8T2PFD9</accession>
<dbReference type="GO" id="GO:0005765">
    <property type="term" value="C:lysosomal membrane"/>
    <property type="evidence" value="ECO:0007669"/>
    <property type="project" value="TreeGrafter"/>
</dbReference>
<dbReference type="EMBL" id="JAFBMS010000007">
    <property type="protein sequence ID" value="KAG9350909.1"/>
    <property type="molecule type" value="Genomic_DNA"/>
</dbReference>